<evidence type="ECO:0000256" key="9">
    <source>
        <dbReference type="ARBA" id="ARBA00031756"/>
    </source>
</evidence>
<feature type="transmembrane region" description="Helical" evidence="10">
    <location>
        <begin position="78"/>
        <end position="95"/>
    </location>
</feature>
<keyword evidence="10" id="KW-0812">Transmembrane</keyword>
<evidence type="ECO:0000256" key="10">
    <source>
        <dbReference type="SAM" id="Phobius"/>
    </source>
</evidence>
<keyword evidence="3" id="KW-0150">Chloroplast</keyword>
<gene>
    <name evidence="11" type="ORF">TSOC_009498</name>
</gene>
<keyword evidence="7 10" id="KW-0472">Membrane</keyword>
<accession>A0A2J7ZVP8</accession>
<keyword evidence="10" id="KW-1133">Transmembrane helix</keyword>
<comment type="subcellular location">
    <subcellularLocation>
        <location evidence="1">Plastid</location>
        <location evidence="1">Chloroplast thylakoid membrane</location>
        <topology evidence="1">Single-pass membrane protein</topology>
    </subcellularLocation>
</comment>
<evidence type="ECO:0000256" key="7">
    <source>
        <dbReference type="ARBA" id="ARBA00023136"/>
    </source>
</evidence>
<dbReference type="GO" id="GO:0015979">
    <property type="term" value="P:photosynthesis"/>
    <property type="evidence" value="ECO:0007669"/>
    <property type="project" value="UniProtKB-KW"/>
</dbReference>
<feature type="transmembrane region" description="Helical" evidence="10">
    <location>
        <begin position="40"/>
        <end position="58"/>
    </location>
</feature>
<organism evidence="11 12">
    <name type="scientific">Tetrabaena socialis</name>
    <dbReference type="NCBI Taxonomy" id="47790"/>
    <lineage>
        <taxon>Eukaryota</taxon>
        <taxon>Viridiplantae</taxon>
        <taxon>Chlorophyta</taxon>
        <taxon>core chlorophytes</taxon>
        <taxon>Chlorophyceae</taxon>
        <taxon>CS clade</taxon>
        <taxon>Chlamydomonadales</taxon>
        <taxon>Tetrabaenaceae</taxon>
        <taxon>Tetrabaena</taxon>
    </lineage>
</organism>
<comment type="caution">
    <text evidence="11">The sequence shown here is derived from an EMBL/GenBank/DDBJ whole genome shotgun (WGS) entry which is preliminary data.</text>
</comment>
<dbReference type="Pfam" id="PF07123">
    <property type="entry name" value="PsbW"/>
    <property type="match status" value="1"/>
</dbReference>
<evidence type="ECO:0000256" key="5">
    <source>
        <dbReference type="ARBA" id="ARBA00022640"/>
    </source>
</evidence>
<dbReference type="GO" id="GO:0009523">
    <property type="term" value="C:photosystem II"/>
    <property type="evidence" value="ECO:0007669"/>
    <property type="project" value="UniProtKB-KW"/>
</dbReference>
<evidence type="ECO:0000313" key="11">
    <source>
        <dbReference type="EMBL" id="PNH04351.1"/>
    </source>
</evidence>
<evidence type="ECO:0000256" key="6">
    <source>
        <dbReference type="ARBA" id="ARBA00023078"/>
    </source>
</evidence>
<dbReference type="PANTHER" id="PTHR34552:SF1">
    <property type="entry name" value="PHOTOSYSTEM II REACTION CENTER W PROTEIN, CHLOROPLASTIC"/>
    <property type="match status" value="1"/>
</dbReference>
<reference evidence="11 12" key="1">
    <citation type="journal article" date="2017" name="Mol. Biol. Evol.">
        <title>The 4-celled Tetrabaena socialis nuclear genome reveals the essential components for genetic control of cell number at the origin of multicellularity in the volvocine lineage.</title>
        <authorList>
            <person name="Featherston J."/>
            <person name="Arakaki Y."/>
            <person name="Hanschen E.R."/>
            <person name="Ferris P.J."/>
            <person name="Michod R.E."/>
            <person name="Olson B.J.S.C."/>
            <person name="Nozaki H."/>
            <person name="Durand P.M."/>
        </authorList>
    </citation>
    <scope>NUCLEOTIDE SEQUENCE [LARGE SCALE GENOMIC DNA]</scope>
    <source>
        <strain evidence="11 12">NIES-571</strain>
    </source>
</reference>
<dbReference type="AlphaFoldDB" id="A0A2J7ZVP8"/>
<dbReference type="GO" id="GO:0009535">
    <property type="term" value="C:chloroplast thylakoid membrane"/>
    <property type="evidence" value="ECO:0007669"/>
    <property type="project" value="UniProtKB-SubCell"/>
</dbReference>
<keyword evidence="4" id="KW-0602">Photosynthesis</keyword>
<dbReference type="InterPro" id="IPR009806">
    <property type="entry name" value="PSII_PsbW_class2"/>
</dbReference>
<keyword evidence="8" id="KW-0604">Photosystem II</keyword>
<keyword evidence="12" id="KW-1185">Reference proteome</keyword>
<evidence type="ECO:0000256" key="1">
    <source>
        <dbReference type="ARBA" id="ARBA00004581"/>
    </source>
</evidence>
<evidence type="ECO:0000256" key="2">
    <source>
        <dbReference type="ARBA" id="ARBA00010395"/>
    </source>
</evidence>
<evidence type="ECO:0000256" key="8">
    <source>
        <dbReference type="ARBA" id="ARBA00023276"/>
    </source>
</evidence>
<dbReference type="Proteomes" id="UP000236333">
    <property type="component" value="Unassembled WGS sequence"/>
</dbReference>
<dbReference type="PANTHER" id="PTHR34552">
    <property type="entry name" value="PHOTOSYSTEM II REACTION CENTER W PROTEIN, CHLOROPLASTIC"/>
    <property type="match status" value="1"/>
</dbReference>
<keyword evidence="5" id="KW-0934">Plastid</keyword>
<dbReference type="OrthoDB" id="2017665at2759"/>
<evidence type="ECO:0000256" key="4">
    <source>
        <dbReference type="ARBA" id="ARBA00022531"/>
    </source>
</evidence>
<proteinExistence type="inferred from homology"/>
<comment type="similarity">
    <text evidence="2">Belongs to the psbW family.</text>
</comment>
<sequence>MQALSAPRLAAKPVARSGARSALNVVCKATTVRQQIVKKVALLSTLPAAFVASPAFALVDDRLNGDGTGLAFGVNEPVLGLVLVGVFSTMWAIWFTSQRDLGDFEDNDAGLKL</sequence>
<keyword evidence="6" id="KW-0793">Thylakoid</keyword>
<dbReference type="EMBL" id="PGGS01000396">
    <property type="protein sequence ID" value="PNH04351.1"/>
    <property type="molecule type" value="Genomic_DNA"/>
</dbReference>
<name>A0A2J7ZVP8_9CHLO</name>
<evidence type="ECO:0000313" key="12">
    <source>
        <dbReference type="Proteomes" id="UP000236333"/>
    </source>
</evidence>
<dbReference type="GO" id="GO:0042549">
    <property type="term" value="P:photosystem II stabilization"/>
    <property type="evidence" value="ECO:0007669"/>
    <property type="project" value="TreeGrafter"/>
</dbReference>
<evidence type="ECO:0000256" key="3">
    <source>
        <dbReference type="ARBA" id="ARBA00022528"/>
    </source>
</evidence>
<protein>
    <recommendedName>
        <fullName evidence="9">PSII 6.1 kDa protein</fullName>
    </recommendedName>
</protein>